<keyword evidence="3 5" id="KW-0863">Zinc-finger</keyword>
<dbReference type="InterPro" id="IPR035896">
    <property type="entry name" value="AN1-like_Znf"/>
</dbReference>
<evidence type="ECO:0000259" key="6">
    <source>
        <dbReference type="PROSITE" id="PS51039"/>
    </source>
</evidence>
<evidence type="ECO:0000256" key="2">
    <source>
        <dbReference type="ARBA" id="ARBA00022723"/>
    </source>
</evidence>
<evidence type="ECO:0000256" key="4">
    <source>
        <dbReference type="ARBA" id="ARBA00022833"/>
    </source>
</evidence>
<evidence type="ECO:0000313" key="8">
    <source>
        <dbReference type="Proteomes" id="UP000027138"/>
    </source>
</evidence>
<sequence>MDSQNNSSSSPCKRGCGFFGSPQNHGLYLYLPRLETIASTKTTALTIDKQLSLPTNTGETTLTITSAGSTVKNRCESCNKKVGLTGFACRCGKVLCGSHRYPKEHSCTFDFKKADRDCLIKQNPLIKSDKLYFRV</sequence>
<dbReference type="InterPro" id="IPR050652">
    <property type="entry name" value="AN1_A20_ZnFinger"/>
</dbReference>
<organism evidence="7 8">
    <name type="scientific">Jatropha curcas</name>
    <name type="common">Barbados nut</name>
    <dbReference type="NCBI Taxonomy" id="180498"/>
    <lineage>
        <taxon>Eukaryota</taxon>
        <taxon>Viridiplantae</taxon>
        <taxon>Streptophyta</taxon>
        <taxon>Embryophyta</taxon>
        <taxon>Tracheophyta</taxon>
        <taxon>Spermatophyta</taxon>
        <taxon>Magnoliopsida</taxon>
        <taxon>eudicotyledons</taxon>
        <taxon>Gunneridae</taxon>
        <taxon>Pentapetalae</taxon>
        <taxon>rosids</taxon>
        <taxon>fabids</taxon>
        <taxon>Malpighiales</taxon>
        <taxon>Euphorbiaceae</taxon>
        <taxon>Crotonoideae</taxon>
        <taxon>Jatropheae</taxon>
        <taxon>Jatropha</taxon>
    </lineage>
</organism>
<dbReference type="Pfam" id="PF01754">
    <property type="entry name" value="zf-A20"/>
    <property type="match status" value="1"/>
</dbReference>
<proteinExistence type="predicted"/>
<reference evidence="7 8" key="1">
    <citation type="journal article" date="2014" name="PLoS ONE">
        <title>Global Analysis of Gene Expression Profiles in Physic Nut (Jatropha curcas L.) Seedlings Exposed to Salt Stress.</title>
        <authorList>
            <person name="Zhang L."/>
            <person name="Zhang C."/>
            <person name="Wu P."/>
            <person name="Chen Y."/>
            <person name="Li M."/>
            <person name="Jiang H."/>
            <person name="Wu G."/>
        </authorList>
    </citation>
    <scope>NUCLEOTIDE SEQUENCE [LARGE SCALE GENOMIC DNA]</scope>
    <source>
        <strain evidence="8">cv. GZQX0401</strain>
        <tissue evidence="7">Young leaves</tissue>
    </source>
</reference>
<dbReference type="SMART" id="SM00154">
    <property type="entry name" value="ZnF_AN1"/>
    <property type="match status" value="1"/>
</dbReference>
<accession>A0A067JER8</accession>
<dbReference type="InterPro" id="IPR000058">
    <property type="entry name" value="Znf_AN1"/>
</dbReference>
<dbReference type="Gene3D" id="4.10.1110.10">
    <property type="entry name" value="AN1-like Zinc finger"/>
    <property type="match status" value="1"/>
</dbReference>
<dbReference type="PANTHER" id="PTHR10634">
    <property type="entry name" value="AN1-TYPE ZINC FINGER PROTEIN"/>
    <property type="match status" value="1"/>
</dbReference>
<dbReference type="OrthoDB" id="428577at2759"/>
<dbReference type="Proteomes" id="UP000027138">
    <property type="component" value="Unassembled WGS sequence"/>
</dbReference>
<dbReference type="GO" id="GO:0003677">
    <property type="term" value="F:DNA binding"/>
    <property type="evidence" value="ECO:0007669"/>
    <property type="project" value="InterPro"/>
</dbReference>
<keyword evidence="8" id="KW-1185">Reference proteome</keyword>
<dbReference type="GO" id="GO:0008270">
    <property type="term" value="F:zinc ion binding"/>
    <property type="evidence" value="ECO:0007669"/>
    <property type="project" value="UniProtKB-KW"/>
</dbReference>
<keyword evidence="2" id="KW-0479">Metal-binding</keyword>
<name>A0A067JER8_JATCU</name>
<dbReference type="PROSITE" id="PS51039">
    <property type="entry name" value="ZF_AN1"/>
    <property type="match status" value="1"/>
</dbReference>
<dbReference type="FunFam" id="4.10.1110.10:FF:000001">
    <property type="entry name" value="Zinc finger AN1-type containing 6"/>
    <property type="match status" value="1"/>
</dbReference>
<protein>
    <recommendedName>
        <fullName evidence="6">AN1-type domain-containing protein</fullName>
    </recommendedName>
</protein>
<dbReference type="AlphaFoldDB" id="A0A067JER8"/>
<dbReference type="SUPFAM" id="SSF118310">
    <property type="entry name" value="AN1-like Zinc finger"/>
    <property type="match status" value="1"/>
</dbReference>
<dbReference type="PANTHER" id="PTHR10634:SF124">
    <property type="entry name" value="ZINC FINGER A20 AND AN1 DOMAIN-CONTAINING STRESS-ASSOCIATED PROTEIN 8-RELATED"/>
    <property type="match status" value="1"/>
</dbReference>
<dbReference type="Pfam" id="PF01428">
    <property type="entry name" value="zf-AN1"/>
    <property type="match status" value="1"/>
</dbReference>
<evidence type="ECO:0000256" key="5">
    <source>
        <dbReference type="PROSITE-ProRule" id="PRU00449"/>
    </source>
</evidence>
<evidence type="ECO:0000256" key="1">
    <source>
        <dbReference type="ARBA" id="ARBA00003732"/>
    </source>
</evidence>
<dbReference type="InterPro" id="IPR002653">
    <property type="entry name" value="Znf_A20"/>
</dbReference>
<comment type="function">
    <text evidence="1">May be involved in environmental stress response.</text>
</comment>
<feature type="domain" description="AN1-type" evidence="6">
    <location>
        <begin position="69"/>
        <end position="115"/>
    </location>
</feature>
<dbReference type="EMBL" id="KK915662">
    <property type="protein sequence ID" value="KDP21233.1"/>
    <property type="molecule type" value="Genomic_DNA"/>
</dbReference>
<evidence type="ECO:0000313" key="7">
    <source>
        <dbReference type="EMBL" id="KDP21233.1"/>
    </source>
</evidence>
<dbReference type="Gene3D" id="1.20.5.4770">
    <property type="match status" value="1"/>
</dbReference>
<keyword evidence="4" id="KW-0862">Zinc</keyword>
<evidence type="ECO:0000256" key="3">
    <source>
        <dbReference type="ARBA" id="ARBA00022771"/>
    </source>
</evidence>
<gene>
    <name evidence="7" type="ORF">JCGZ_21704</name>
</gene>